<accession>A0ABN1GAJ2</accession>
<dbReference type="EMBL" id="BAAAHE010000007">
    <property type="protein sequence ID" value="GAA0607322.1"/>
    <property type="molecule type" value="Genomic_DNA"/>
</dbReference>
<keyword evidence="4" id="KW-1185">Reference proteome</keyword>
<evidence type="ECO:0000313" key="3">
    <source>
        <dbReference type="EMBL" id="GAA0607322.1"/>
    </source>
</evidence>
<dbReference type="RefSeq" id="WP_344601561.1">
    <property type="nucleotide sequence ID" value="NZ_BAAAHE010000007.1"/>
</dbReference>
<dbReference type="InterPro" id="IPR001128">
    <property type="entry name" value="Cyt_P450"/>
</dbReference>
<keyword evidence="2" id="KW-0408">Iron</keyword>
<dbReference type="SUPFAM" id="SSF48264">
    <property type="entry name" value="Cytochrome P450"/>
    <property type="match status" value="1"/>
</dbReference>
<comment type="similarity">
    <text evidence="1 2">Belongs to the cytochrome P450 family.</text>
</comment>
<dbReference type="Pfam" id="PF00067">
    <property type="entry name" value="p450"/>
    <property type="match status" value="1"/>
</dbReference>
<proteinExistence type="inferred from homology"/>
<keyword evidence="2" id="KW-0503">Monooxygenase</keyword>
<evidence type="ECO:0008006" key="5">
    <source>
        <dbReference type="Google" id="ProtNLM"/>
    </source>
</evidence>
<dbReference type="PANTHER" id="PTHR46696">
    <property type="entry name" value="P450, PUTATIVE (EUROFUNG)-RELATED"/>
    <property type="match status" value="1"/>
</dbReference>
<keyword evidence="2" id="KW-0560">Oxidoreductase</keyword>
<evidence type="ECO:0000256" key="1">
    <source>
        <dbReference type="ARBA" id="ARBA00010617"/>
    </source>
</evidence>
<dbReference type="InterPro" id="IPR036396">
    <property type="entry name" value="Cyt_P450_sf"/>
</dbReference>
<dbReference type="InterPro" id="IPR017972">
    <property type="entry name" value="Cyt_P450_CS"/>
</dbReference>
<keyword evidence="2" id="KW-0479">Metal-binding</keyword>
<evidence type="ECO:0000313" key="4">
    <source>
        <dbReference type="Proteomes" id="UP001500957"/>
    </source>
</evidence>
<dbReference type="Proteomes" id="UP001500957">
    <property type="component" value="Unassembled WGS sequence"/>
</dbReference>
<sequence length="410" mass="45789">MTVTAPSTPEAKEPLVVSTFAEAKEVYRAKDLRQALYDEGEVVMGDVLVNLHGAEHRARRRAENKMFRREVFERYERELFPQVIERTLAPYVEAGRVDLVTLGHELLLNLAALTAGVDRPQGTAEETHHLYSYMMLFIEGATLAHSTGDKDAQRKCIYAGLLDWDRDFLAPSIERRRALLERKAAGEDVELPRDVLTTLLENWDELELTHEVLRREIAFFLLAGAHTTATAFVRSIDHILSWVEKHPEDLEVIRTDQLFVQRCIHETVRLNPSSPIGKRRALAPVSLSSGEVNEGDFVILDLQNINRDPEVFGEDAAEFNPRRPLPPGVAPFGLSFGGGMHVCIGQDLAAGVVPRADFEADNHLFGLLTGSVQAVLTAGVRRDPDNAPERDKNTLRPYWGSYPVLLGDGS</sequence>
<gene>
    <name evidence="3" type="ORF">GCM10009547_06570</name>
</gene>
<name>A0ABN1GAJ2_9ACTN</name>
<keyword evidence="2" id="KW-0349">Heme</keyword>
<comment type="caution">
    <text evidence="3">The sequence shown here is derived from an EMBL/GenBank/DDBJ whole genome shotgun (WGS) entry which is preliminary data.</text>
</comment>
<evidence type="ECO:0000256" key="2">
    <source>
        <dbReference type="RuleBase" id="RU000461"/>
    </source>
</evidence>
<organism evidence="3 4">
    <name type="scientific">Sporichthya brevicatena</name>
    <dbReference type="NCBI Taxonomy" id="171442"/>
    <lineage>
        <taxon>Bacteria</taxon>
        <taxon>Bacillati</taxon>
        <taxon>Actinomycetota</taxon>
        <taxon>Actinomycetes</taxon>
        <taxon>Sporichthyales</taxon>
        <taxon>Sporichthyaceae</taxon>
        <taxon>Sporichthya</taxon>
    </lineage>
</organism>
<reference evidence="4" key="1">
    <citation type="journal article" date="2019" name="Int. J. Syst. Evol. Microbiol.">
        <title>The Global Catalogue of Microorganisms (GCM) 10K type strain sequencing project: providing services to taxonomists for standard genome sequencing and annotation.</title>
        <authorList>
            <consortium name="The Broad Institute Genomics Platform"/>
            <consortium name="The Broad Institute Genome Sequencing Center for Infectious Disease"/>
            <person name="Wu L."/>
            <person name="Ma J."/>
        </authorList>
    </citation>
    <scope>NUCLEOTIDE SEQUENCE [LARGE SCALE GENOMIC DNA]</scope>
    <source>
        <strain evidence="4">JCM 10671</strain>
    </source>
</reference>
<dbReference type="PANTHER" id="PTHR46696:SF3">
    <property type="entry name" value="PULCHERRIMINIC ACID SYNTHASE"/>
    <property type="match status" value="1"/>
</dbReference>
<dbReference type="Gene3D" id="1.10.630.10">
    <property type="entry name" value="Cytochrome P450"/>
    <property type="match status" value="1"/>
</dbReference>
<dbReference type="PROSITE" id="PS00086">
    <property type="entry name" value="CYTOCHROME_P450"/>
    <property type="match status" value="1"/>
</dbReference>
<protein>
    <recommendedName>
        <fullName evidence="5">Cytochrome P450</fullName>
    </recommendedName>
</protein>
<dbReference type="CDD" id="cd00302">
    <property type="entry name" value="cytochrome_P450"/>
    <property type="match status" value="1"/>
</dbReference>